<dbReference type="PROSITE" id="PS50005">
    <property type="entry name" value="TPR"/>
    <property type="match status" value="2"/>
</dbReference>
<evidence type="ECO:0000256" key="4">
    <source>
        <dbReference type="ARBA" id="ARBA00022803"/>
    </source>
</evidence>
<dbReference type="PANTHER" id="PTHR45984:SF1">
    <property type="entry name" value="SPAG1 AXONEMAL DYNEIN ASSEMBLY FACTOR"/>
    <property type="match status" value="1"/>
</dbReference>
<feature type="repeat" description="TPR" evidence="5">
    <location>
        <begin position="227"/>
        <end position="260"/>
    </location>
</feature>
<gene>
    <name evidence="8" type="ORF">THRCLA_20762</name>
</gene>
<feature type="region of interest" description="Disordered" evidence="7">
    <location>
        <begin position="119"/>
        <end position="139"/>
    </location>
</feature>
<proteinExistence type="predicted"/>
<dbReference type="GO" id="GO:0005739">
    <property type="term" value="C:mitochondrion"/>
    <property type="evidence" value="ECO:0007669"/>
    <property type="project" value="TreeGrafter"/>
</dbReference>
<dbReference type="Gene3D" id="1.25.40.10">
    <property type="entry name" value="Tetratricopeptide repeat domain"/>
    <property type="match status" value="1"/>
</dbReference>
<dbReference type="InterPro" id="IPR011990">
    <property type="entry name" value="TPR-like_helical_dom_sf"/>
</dbReference>
<evidence type="ECO:0000313" key="8">
    <source>
        <dbReference type="EMBL" id="OQS04908.1"/>
    </source>
</evidence>
<feature type="compositionally biased region" description="Acidic residues" evidence="7">
    <location>
        <begin position="393"/>
        <end position="406"/>
    </location>
</feature>
<keyword evidence="3" id="KW-0677">Repeat</keyword>
<dbReference type="PROSITE" id="PS50293">
    <property type="entry name" value="TPR_REGION"/>
    <property type="match status" value="1"/>
</dbReference>
<protein>
    <submittedName>
        <fullName evidence="8">Uncharacterized protein</fullName>
    </submittedName>
</protein>
<feature type="coiled-coil region" evidence="6">
    <location>
        <begin position="171"/>
        <end position="206"/>
    </location>
</feature>
<keyword evidence="2" id="KW-0963">Cytoplasm</keyword>
<dbReference type="InterPro" id="IPR019734">
    <property type="entry name" value="TPR_rpt"/>
</dbReference>
<dbReference type="STRING" id="74557.A0A1W0A3V1"/>
<sequence length="422" mass="49254">MEGTAVDYFSLHSRKKREVDIEMLDYEFVNKCNDVELLKNILAVLQSGKEGRYPHLEQATQNQLLKSLPKAERERIDRMQVKPTISDIDNERRALANWELEMENKSTQLEMEAQQVNKAARSRPAVRGRPNDTPQEKAPVKAPLIQELTEQTKTKKAIPAYDWRAWEKYDVEQAEKELELKEERKAALVQQQKEEIEKQNQRRLQEASMPLSVDLESLTLTEREVYALNEKNKGNECFKLGENDSALLYYSRSLAYDPKNAIVYANRALTHLRLKNFAKAEDDCTQAIALDASYFKAWSRRGMTRFRRGKYAEAITDFKTALRLDPGNREIEKLLKKTEEKWLEVDGTRGGTIDNTPAPFQRFEIIEEDSQKNLKVEQPRPTQQQSFKRFEIIEDDDEDDDDDESENIPNEKPFQRFEILED</sequence>
<comment type="subcellular location">
    <subcellularLocation>
        <location evidence="1">Cytoplasm</location>
    </subcellularLocation>
</comment>
<dbReference type="Proteomes" id="UP000243217">
    <property type="component" value="Unassembled WGS sequence"/>
</dbReference>
<keyword evidence="9" id="KW-1185">Reference proteome</keyword>
<organism evidence="8 9">
    <name type="scientific">Thraustotheca clavata</name>
    <dbReference type="NCBI Taxonomy" id="74557"/>
    <lineage>
        <taxon>Eukaryota</taxon>
        <taxon>Sar</taxon>
        <taxon>Stramenopiles</taxon>
        <taxon>Oomycota</taxon>
        <taxon>Saprolegniomycetes</taxon>
        <taxon>Saprolegniales</taxon>
        <taxon>Achlyaceae</taxon>
        <taxon>Thraustotheca</taxon>
    </lineage>
</organism>
<dbReference type="EMBL" id="JNBS01000532">
    <property type="protein sequence ID" value="OQS04908.1"/>
    <property type="molecule type" value="Genomic_DNA"/>
</dbReference>
<reference evidence="8 9" key="1">
    <citation type="journal article" date="2014" name="Genome Biol. Evol.">
        <title>The secreted proteins of Achlya hypogyna and Thraustotheca clavata identify the ancestral oomycete secretome and reveal gene acquisitions by horizontal gene transfer.</title>
        <authorList>
            <person name="Misner I."/>
            <person name="Blouin N."/>
            <person name="Leonard G."/>
            <person name="Richards T.A."/>
            <person name="Lane C.E."/>
        </authorList>
    </citation>
    <scope>NUCLEOTIDE SEQUENCE [LARGE SCALE GENOMIC DNA]</scope>
    <source>
        <strain evidence="8 9">ATCC 34112</strain>
    </source>
</reference>
<dbReference type="GO" id="GO:0031072">
    <property type="term" value="F:heat shock protein binding"/>
    <property type="evidence" value="ECO:0007669"/>
    <property type="project" value="TreeGrafter"/>
</dbReference>
<dbReference type="InterPro" id="IPR051982">
    <property type="entry name" value="CiliaryAsmbly_MitoImport"/>
</dbReference>
<dbReference type="SUPFAM" id="SSF48452">
    <property type="entry name" value="TPR-like"/>
    <property type="match status" value="1"/>
</dbReference>
<dbReference type="Pfam" id="PF00515">
    <property type="entry name" value="TPR_1"/>
    <property type="match status" value="1"/>
</dbReference>
<evidence type="ECO:0000256" key="7">
    <source>
        <dbReference type="SAM" id="MobiDB-lite"/>
    </source>
</evidence>
<accession>A0A1W0A3V1</accession>
<dbReference type="AlphaFoldDB" id="A0A1W0A3V1"/>
<keyword evidence="6" id="KW-0175">Coiled coil</keyword>
<comment type="caution">
    <text evidence="8">The sequence shown here is derived from an EMBL/GenBank/DDBJ whole genome shotgun (WGS) entry which is preliminary data.</text>
</comment>
<evidence type="ECO:0000256" key="5">
    <source>
        <dbReference type="PROSITE-ProRule" id="PRU00339"/>
    </source>
</evidence>
<feature type="region of interest" description="Disordered" evidence="7">
    <location>
        <begin position="372"/>
        <end position="422"/>
    </location>
</feature>
<evidence type="ECO:0000313" key="9">
    <source>
        <dbReference type="Proteomes" id="UP000243217"/>
    </source>
</evidence>
<dbReference type="PANTHER" id="PTHR45984">
    <property type="entry name" value="RNA (RNA) POLYMERASE II ASSOCIATED PROTEIN HOMOLOG"/>
    <property type="match status" value="1"/>
</dbReference>
<feature type="repeat" description="TPR" evidence="5">
    <location>
        <begin position="295"/>
        <end position="328"/>
    </location>
</feature>
<name>A0A1W0A3V1_9STRA</name>
<evidence type="ECO:0000256" key="1">
    <source>
        <dbReference type="ARBA" id="ARBA00004496"/>
    </source>
</evidence>
<evidence type="ECO:0000256" key="3">
    <source>
        <dbReference type="ARBA" id="ARBA00022737"/>
    </source>
</evidence>
<dbReference type="OrthoDB" id="629492at2759"/>
<dbReference type="Pfam" id="PF13414">
    <property type="entry name" value="TPR_11"/>
    <property type="match status" value="1"/>
</dbReference>
<feature type="compositionally biased region" description="Basic and acidic residues" evidence="7">
    <location>
        <begin position="413"/>
        <end position="422"/>
    </location>
</feature>
<feature type="coiled-coil region" evidence="6">
    <location>
        <begin position="88"/>
        <end position="115"/>
    </location>
</feature>
<keyword evidence="4 5" id="KW-0802">TPR repeat</keyword>
<evidence type="ECO:0000256" key="6">
    <source>
        <dbReference type="SAM" id="Coils"/>
    </source>
</evidence>
<evidence type="ECO:0000256" key="2">
    <source>
        <dbReference type="ARBA" id="ARBA00022490"/>
    </source>
</evidence>
<dbReference type="GO" id="GO:0006626">
    <property type="term" value="P:protein targeting to mitochondrion"/>
    <property type="evidence" value="ECO:0007669"/>
    <property type="project" value="TreeGrafter"/>
</dbReference>
<dbReference type="SMART" id="SM00028">
    <property type="entry name" value="TPR"/>
    <property type="match status" value="3"/>
</dbReference>
<dbReference type="GO" id="GO:0005829">
    <property type="term" value="C:cytosol"/>
    <property type="evidence" value="ECO:0007669"/>
    <property type="project" value="TreeGrafter"/>
</dbReference>